<comment type="caution">
    <text evidence="2">The sequence shown here is derived from an EMBL/GenBank/DDBJ whole genome shotgun (WGS) entry which is preliminary data.</text>
</comment>
<keyword evidence="3" id="KW-1185">Reference proteome</keyword>
<dbReference type="CDD" id="cd03024">
    <property type="entry name" value="DsbA_FrnE"/>
    <property type="match status" value="1"/>
</dbReference>
<accession>A0AA41ZCH0</accession>
<dbReference type="InterPro" id="IPR036249">
    <property type="entry name" value="Thioredoxin-like_sf"/>
</dbReference>
<sequence>MTRTMTFDVISDVVCPWCVIGLLGLERALAATGDVVTPVIRLQPFELNPDMPAGGQDIGEHLREKYGASAGSGGEVRERIRTMAAGLGFDMAQRPGARIYNTFDAHRLIDWAAGQGKALPLAHALFRAYFTDGRDPGDPAVLAAAAQAAGLDGADAVIAGDARAAEVRAAEERWRADGITSVPSIIVDGRYLIQGAQEPAAYERAIRRIAAEAA</sequence>
<reference evidence="2" key="1">
    <citation type="submission" date="2022-06" db="EMBL/GenBank/DDBJ databases">
        <title>Sphingomonas sp. nov. isolated from rhizosphere soil of tomato.</title>
        <authorList>
            <person name="Dong H."/>
            <person name="Gao R."/>
        </authorList>
    </citation>
    <scope>NUCLEOTIDE SEQUENCE</scope>
    <source>
        <strain evidence="2">MMSM24</strain>
    </source>
</reference>
<organism evidence="2 3">
    <name type="scientific">Sphingomonas lycopersici</name>
    <dbReference type="NCBI Taxonomy" id="2951807"/>
    <lineage>
        <taxon>Bacteria</taxon>
        <taxon>Pseudomonadati</taxon>
        <taxon>Pseudomonadota</taxon>
        <taxon>Alphaproteobacteria</taxon>
        <taxon>Sphingomonadales</taxon>
        <taxon>Sphingomonadaceae</taxon>
        <taxon>Sphingomonas</taxon>
    </lineage>
</organism>
<dbReference type="Proteomes" id="UP001165565">
    <property type="component" value="Unassembled WGS sequence"/>
</dbReference>
<feature type="domain" description="DSBA-like thioredoxin" evidence="1">
    <location>
        <begin position="8"/>
        <end position="206"/>
    </location>
</feature>
<dbReference type="RefSeq" id="WP_179511332.1">
    <property type="nucleotide sequence ID" value="NZ_JANFAV010000019.1"/>
</dbReference>
<dbReference type="InterPro" id="IPR001853">
    <property type="entry name" value="DSBA-like_thioredoxin_dom"/>
</dbReference>
<evidence type="ECO:0000259" key="1">
    <source>
        <dbReference type="Pfam" id="PF01323"/>
    </source>
</evidence>
<dbReference type="GO" id="GO:0016491">
    <property type="term" value="F:oxidoreductase activity"/>
    <property type="evidence" value="ECO:0007669"/>
    <property type="project" value="InterPro"/>
</dbReference>
<dbReference type="Gene3D" id="3.40.30.10">
    <property type="entry name" value="Glutaredoxin"/>
    <property type="match status" value="1"/>
</dbReference>
<evidence type="ECO:0000313" key="3">
    <source>
        <dbReference type="Proteomes" id="UP001165565"/>
    </source>
</evidence>
<dbReference type="EMBL" id="JANFAV010000019">
    <property type="protein sequence ID" value="MCW6537113.1"/>
    <property type="molecule type" value="Genomic_DNA"/>
</dbReference>
<dbReference type="PANTHER" id="PTHR13887">
    <property type="entry name" value="GLUTATHIONE S-TRANSFERASE KAPPA"/>
    <property type="match status" value="1"/>
</dbReference>
<gene>
    <name evidence="2" type="ORF">NEE01_20225</name>
</gene>
<dbReference type="AlphaFoldDB" id="A0AA41ZCH0"/>
<dbReference type="PANTHER" id="PTHR13887:SF41">
    <property type="entry name" value="THIOREDOXIN SUPERFAMILY PROTEIN"/>
    <property type="match status" value="1"/>
</dbReference>
<dbReference type="Pfam" id="PF01323">
    <property type="entry name" value="DSBA"/>
    <property type="match status" value="1"/>
</dbReference>
<dbReference type="SUPFAM" id="SSF52833">
    <property type="entry name" value="Thioredoxin-like"/>
    <property type="match status" value="1"/>
</dbReference>
<evidence type="ECO:0000313" key="2">
    <source>
        <dbReference type="EMBL" id="MCW6537113.1"/>
    </source>
</evidence>
<protein>
    <submittedName>
        <fullName evidence="2">DsbA family oxidoreductase</fullName>
    </submittedName>
</protein>
<proteinExistence type="predicted"/>
<name>A0AA41ZCH0_9SPHN</name>